<sequence length="222" mass="24191">MSDPVRDLPLHADVMTITDLTIHNSIIVTTMTDLTMRLPTETEFPSLQHPRPINRSPTMALGLLLVLISLLFEVVHHHQMPSCAPSVLASMEISSSAAPQPCGMEEQPDAFGLPMVQWSTRPEILSASIGTDRLDASDPIPAATSAQAVEAQPMEPSTVLMHRKSNAITPLHPQAWLAHLSASNLLNRYPTIYNGLSFGFNISIPPILNTFTPPNNSSIDLF</sequence>
<dbReference type="InParanoid" id="A0A2H3DYM8"/>
<dbReference type="Proteomes" id="UP000217790">
    <property type="component" value="Unassembled WGS sequence"/>
</dbReference>
<protein>
    <submittedName>
        <fullName evidence="1">Uncharacterized protein</fullName>
    </submittedName>
</protein>
<reference evidence="2" key="1">
    <citation type="journal article" date="2017" name="Nat. Ecol. Evol.">
        <title>Genome expansion and lineage-specific genetic innovations in the forest pathogenic fungi Armillaria.</title>
        <authorList>
            <person name="Sipos G."/>
            <person name="Prasanna A.N."/>
            <person name="Walter M.C."/>
            <person name="O'Connor E."/>
            <person name="Balint B."/>
            <person name="Krizsan K."/>
            <person name="Kiss B."/>
            <person name="Hess J."/>
            <person name="Varga T."/>
            <person name="Slot J."/>
            <person name="Riley R."/>
            <person name="Boka B."/>
            <person name="Rigling D."/>
            <person name="Barry K."/>
            <person name="Lee J."/>
            <person name="Mihaltcheva S."/>
            <person name="LaButti K."/>
            <person name="Lipzen A."/>
            <person name="Waldron R."/>
            <person name="Moloney N.M."/>
            <person name="Sperisen C."/>
            <person name="Kredics L."/>
            <person name="Vagvoelgyi C."/>
            <person name="Patrignani A."/>
            <person name="Fitzpatrick D."/>
            <person name="Nagy I."/>
            <person name="Doyle S."/>
            <person name="Anderson J.B."/>
            <person name="Grigoriev I.V."/>
            <person name="Gueldener U."/>
            <person name="Muensterkoetter M."/>
            <person name="Nagy L.G."/>
        </authorList>
    </citation>
    <scope>NUCLEOTIDE SEQUENCE [LARGE SCALE GENOMIC DNA]</scope>
    <source>
        <strain evidence="2">Ar21-2</strain>
    </source>
</reference>
<accession>A0A2H3DYM8</accession>
<dbReference type="EMBL" id="KZ293647">
    <property type="protein sequence ID" value="PBK98984.1"/>
    <property type="molecule type" value="Genomic_DNA"/>
</dbReference>
<keyword evidence="2" id="KW-1185">Reference proteome</keyword>
<evidence type="ECO:0000313" key="1">
    <source>
        <dbReference type="EMBL" id="PBK98984.1"/>
    </source>
</evidence>
<dbReference type="OrthoDB" id="2678913at2759"/>
<proteinExistence type="predicted"/>
<evidence type="ECO:0000313" key="2">
    <source>
        <dbReference type="Proteomes" id="UP000217790"/>
    </source>
</evidence>
<name>A0A2H3DYM8_ARMGA</name>
<dbReference type="STRING" id="47427.A0A2H3DYM8"/>
<organism evidence="1 2">
    <name type="scientific">Armillaria gallica</name>
    <name type="common">Bulbous honey fungus</name>
    <name type="synonym">Armillaria bulbosa</name>
    <dbReference type="NCBI Taxonomy" id="47427"/>
    <lineage>
        <taxon>Eukaryota</taxon>
        <taxon>Fungi</taxon>
        <taxon>Dikarya</taxon>
        <taxon>Basidiomycota</taxon>
        <taxon>Agaricomycotina</taxon>
        <taxon>Agaricomycetes</taxon>
        <taxon>Agaricomycetidae</taxon>
        <taxon>Agaricales</taxon>
        <taxon>Marasmiineae</taxon>
        <taxon>Physalacriaceae</taxon>
        <taxon>Armillaria</taxon>
    </lineage>
</organism>
<gene>
    <name evidence="1" type="ORF">ARMGADRAFT_1073904</name>
</gene>
<dbReference type="AlphaFoldDB" id="A0A2H3DYM8"/>